<dbReference type="EMBL" id="CALNXK010000096">
    <property type="protein sequence ID" value="CAH3153562.1"/>
    <property type="molecule type" value="Genomic_DNA"/>
</dbReference>
<comment type="caution">
    <text evidence="2">The sequence shown here is derived from an EMBL/GenBank/DDBJ whole genome shotgun (WGS) entry which is preliminary data.</text>
</comment>
<feature type="non-terminal residue" evidence="2">
    <location>
        <position position="180"/>
    </location>
</feature>
<evidence type="ECO:0000256" key="1">
    <source>
        <dbReference type="SAM" id="MobiDB-lite"/>
    </source>
</evidence>
<organism evidence="2 3">
    <name type="scientific">Porites lobata</name>
    <dbReference type="NCBI Taxonomy" id="104759"/>
    <lineage>
        <taxon>Eukaryota</taxon>
        <taxon>Metazoa</taxon>
        <taxon>Cnidaria</taxon>
        <taxon>Anthozoa</taxon>
        <taxon>Hexacorallia</taxon>
        <taxon>Scleractinia</taxon>
        <taxon>Fungiina</taxon>
        <taxon>Poritidae</taxon>
        <taxon>Porites</taxon>
    </lineage>
</organism>
<sequence>MSNPILHLSRQNEATWASFHHRVSGIHYNYDQLFPKTVFQFLEAKAKSVGSSIGYLVPSLMTATSFLLGNTDAHFLNGNHIQPLNLYTMSVGHPGTGKSPAIETKLNQTPRSPFLDQPRSKMQRFLFLEWTKGPRSSRSLLNYCSKRAKADTGTRRRRSTLSSRPSPKRFRATLRSNLRR</sequence>
<dbReference type="InterPro" id="IPR025048">
    <property type="entry name" value="DUF3987"/>
</dbReference>
<accession>A0ABN8PYM8</accession>
<evidence type="ECO:0000313" key="2">
    <source>
        <dbReference type="EMBL" id="CAH3153562.1"/>
    </source>
</evidence>
<evidence type="ECO:0000313" key="3">
    <source>
        <dbReference type="Proteomes" id="UP001159405"/>
    </source>
</evidence>
<name>A0ABN8PYM8_9CNID</name>
<feature type="compositionally biased region" description="Basic residues" evidence="1">
    <location>
        <begin position="166"/>
        <end position="180"/>
    </location>
</feature>
<keyword evidence="3" id="KW-1185">Reference proteome</keyword>
<dbReference type="Pfam" id="PF13148">
    <property type="entry name" value="DUF3987"/>
    <property type="match status" value="1"/>
</dbReference>
<dbReference type="Proteomes" id="UP001159405">
    <property type="component" value="Unassembled WGS sequence"/>
</dbReference>
<feature type="region of interest" description="Disordered" evidence="1">
    <location>
        <begin position="147"/>
        <end position="180"/>
    </location>
</feature>
<gene>
    <name evidence="2" type="ORF">PLOB_00049665</name>
</gene>
<reference evidence="2 3" key="1">
    <citation type="submission" date="2022-05" db="EMBL/GenBank/DDBJ databases">
        <authorList>
            <consortium name="Genoscope - CEA"/>
            <person name="William W."/>
        </authorList>
    </citation>
    <scope>NUCLEOTIDE SEQUENCE [LARGE SCALE GENOMIC DNA]</scope>
</reference>
<protein>
    <submittedName>
        <fullName evidence="2">Uncharacterized protein</fullName>
    </submittedName>
</protein>
<proteinExistence type="predicted"/>